<dbReference type="PRINTS" id="PR01609">
    <property type="entry name" value="CD36FAMILY"/>
</dbReference>
<dbReference type="PANTHER" id="PTHR11923">
    <property type="entry name" value="SCAVENGER RECEPTOR CLASS B TYPE-1 SR-B1"/>
    <property type="match status" value="1"/>
</dbReference>
<name>A0A164PQH2_9CRUS</name>
<comment type="caution">
    <text evidence="8">The sequence shown here is derived from an EMBL/GenBank/DDBJ whole genome shotgun (WGS) entry which is preliminary data.</text>
</comment>
<dbReference type="Proteomes" id="UP000076858">
    <property type="component" value="Unassembled WGS sequence"/>
</dbReference>
<evidence type="ECO:0000256" key="7">
    <source>
        <dbReference type="SAM" id="Phobius"/>
    </source>
</evidence>
<dbReference type="GO" id="GO:0016020">
    <property type="term" value="C:membrane"/>
    <property type="evidence" value="ECO:0007669"/>
    <property type="project" value="UniProtKB-SubCell"/>
</dbReference>
<evidence type="ECO:0000256" key="4">
    <source>
        <dbReference type="ARBA" id="ARBA00022989"/>
    </source>
</evidence>
<dbReference type="PANTHER" id="PTHR11923:SF111">
    <property type="entry name" value="LYSOSOME MEMBRANE PROTEIN 2-LIKE"/>
    <property type="match status" value="1"/>
</dbReference>
<evidence type="ECO:0000313" key="8">
    <source>
        <dbReference type="EMBL" id="KZS07050.1"/>
    </source>
</evidence>
<comment type="subcellular location">
    <subcellularLocation>
        <location evidence="1">Membrane</location>
    </subcellularLocation>
</comment>
<keyword evidence="5 7" id="KW-0472">Membrane</keyword>
<evidence type="ECO:0008006" key="10">
    <source>
        <dbReference type="Google" id="ProtNLM"/>
    </source>
</evidence>
<accession>A0A164PQH2</accession>
<proteinExistence type="inferred from homology"/>
<dbReference type="GO" id="GO:0005044">
    <property type="term" value="F:scavenger receptor activity"/>
    <property type="evidence" value="ECO:0007669"/>
    <property type="project" value="TreeGrafter"/>
</dbReference>
<feature type="transmembrane region" description="Helical" evidence="7">
    <location>
        <begin position="463"/>
        <end position="482"/>
    </location>
</feature>
<dbReference type="OrthoDB" id="195015at2759"/>
<sequence>MVSNMVKTGIVAAVGVTVIVLSSTLGWILVPDIVTSEAIITEDNEAIYGAWKSPPVPFFIQFFLFNCTNCELEGPENSSVVLDLQQLGPFTFSEKRVKFNITEKDGLLTYFEEESYYYEPMGNETSLDEYITTVNPVYFTLASLITDLAPPESVETLSIAMHRLLKDVEEHPFMRRTISEILFEGWSLQPYIEILVMLSDLAGIPLPELPEDPRFGYFYGVNGTDGGEFKIESGANGLDKLGLIRSWNGEKNLNYWNDDFCDMINGTDGAIYPPVVDVNERIYIFVTDLCRSIYTTYERDVETMGITANRFTVPPEVFDDKNPDNFCYCRDYSTNPELCFSAGLLDLRPCQFGAPVVLSTPHFYLGDEKYSNAFTGLKPVKQWHETNIDLEPLTAVPVFISERIQINIDVRRYGIPSRFLDINNTVFPVFWINETAVLDQPSADDVTLAVNVINGLNISRWCFLAAGIALVIAGFVMLVIFYPK</sequence>
<protein>
    <recommendedName>
        <fullName evidence="10">Class b scavenger receptor cd36 domain</fullName>
    </recommendedName>
</protein>
<evidence type="ECO:0000256" key="5">
    <source>
        <dbReference type="ARBA" id="ARBA00023136"/>
    </source>
</evidence>
<dbReference type="GO" id="GO:0005737">
    <property type="term" value="C:cytoplasm"/>
    <property type="evidence" value="ECO:0007669"/>
    <property type="project" value="TreeGrafter"/>
</dbReference>
<dbReference type="EMBL" id="LRGB01002580">
    <property type="protein sequence ID" value="KZS07050.1"/>
    <property type="molecule type" value="Genomic_DNA"/>
</dbReference>
<evidence type="ECO:0000256" key="3">
    <source>
        <dbReference type="ARBA" id="ARBA00022692"/>
    </source>
</evidence>
<dbReference type="STRING" id="35525.A0A164PQH2"/>
<evidence type="ECO:0000313" key="9">
    <source>
        <dbReference type="Proteomes" id="UP000076858"/>
    </source>
</evidence>
<organism evidence="8 9">
    <name type="scientific">Daphnia magna</name>
    <dbReference type="NCBI Taxonomy" id="35525"/>
    <lineage>
        <taxon>Eukaryota</taxon>
        <taxon>Metazoa</taxon>
        <taxon>Ecdysozoa</taxon>
        <taxon>Arthropoda</taxon>
        <taxon>Crustacea</taxon>
        <taxon>Branchiopoda</taxon>
        <taxon>Diplostraca</taxon>
        <taxon>Cladocera</taxon>
        <taxon>Anomopoda</taxon>
        <taxon>Daphniidae</taxon>
        <taxon>Daphnia</taxon>
    </lineage>
</organism>
<keyword evidence="6" id="KW-0325">Glycoprotein</keyword>
<gene>
    <name evidence="8" type="ORF">APZ42_029599</name>
</gene>
<comment type="similarity">
    <text evidence="2">Belongs to the CD36 family.</text>
</comment>
<keyword evidence="4 7" id="KW-1133">Transmembrane helix</keyword>
<dbReference type="InterPro" id="IPR002159">
    <property type="entry name" value="CD36_fam"/>
</dbReference>
<keyword evidence="3 7" id="KW-0812">Transmembrane</keyword>
<evidence type="ECO:0000256" key="1">
    <source>
        <dbReference type="ARBA" id="ARBA00004370"/>
    </source>
</evidence>
<dbReference type="AlphaFoldDB" id="A0A164PQH2"/>
<evidence type="ECO:0000256" key="2">
    <source>
        <dbReference type="ARBA" id="ARBA00010532"/>
    </source>
</evidence>
<reference evidence="8 9" key="1">
    <citation type="submission" date="2016-03" db="EMBL/GenBank/DDBJ databases">
        <title>EvidentialGene: Evidence-directed Construction of Genes on Genomes.</title>
        <authorList>
            <person name="Gilbert D.G."/>
            <person name="Choi J.-H."/>
            <person name="Mockaitis K."/>
            <person name="Colbourne J."/>
            <person name="Pfrender M."/>
        </authorList>
    </citation>
    <scope>NUCLEOTIDE SEQUENCE [LARGE SCALE GENOMIC DNA]</scope>
    <source>
        <strain evidence="8 9">Xinb3</strain>
        <tissue evidence="8">Complete organism</tissue>
    </source>
</reference>
<evidence type="ECO:0000256" key="6">
    <source>
        <dbReference type="ARBA" id="ARBA00023180"/>
    </source>
</evidence>
<keyword evidence="9" id="KW-1185">Reference proteome</keyword>
<dbReference type="Pfam" id="PF01130">
    <property type="entry name" value="CD36"/>
    <property type="match status" value="1"/>
</dbReference>